<reference evidence="4 5" key="1">
    <citation type="submission" date="2023-04" db="EMBL/GenBank/DDBJ databases">
        <title>Genome of Basidiobolus ranarum AG-B5.</title>
        <authorList>
            <person name="Stajich J.E."/>
            <person name="Carter-House D."/>
            <person name="Gryganskyi A."/>
        </authorList>
    </citation>
    <scope>NUCLEOTIDE SEQUENCE [LARGE SCALE GENOMIC DNA]</scope>
    <source>
        <strain evidence="4 5">AG-B5</strain>
    </source>
</reference>
<dbReference type="PANTHER" id="PTHR42810">
    <property type="entry name" value="PURINE PERMEASE C1399.01C-RELATED"/>
    <property type="match status" value="1"/>
</dbReference>
<comment type="caution">
    <text evidence="4">The sequence shown here is derived from an EMBL/GenBank/DDBJ whole genome shotgun (WGS) entry which is preliminary data.</text>
</comment>
<organism evidence="4 5">
    <name type="scientific">Basidiobolus ranarum</name>
    <dbReference type="NCBI Taxonomy" id="34480"/>
    <lineage>
        <taxon>Eukaryota</taxon>
        <taxon>Fungi</taxon>
        <taxon>Fungi incertae sedis</taxon>
        <taxon>Zoopagomycota</taxon>
        <taxon>Entomophthoromycotina</taxon>
        <taxon>Basidiobolomycetes</taxon>
        <taxon>Basidiobolales</taxon>
        <taxon>Basidiobolaceae</taxon>
        <taxon>Basidiobolus</taxon>
    </lineage>
</organism>
<name>A0ABR2VJT4_9FUNG</name>
<dbReference type="Proteomes" id="UP001479436">
    <property type="component" value="Unassembled WGS sequence"/>
</dbReference>
<proteinExistence type="inferred from homology"/>
<feature type="non-terminal residue" evidence="4">
    <location>
        <position position="112"/>
    </location>
</feature>
<accession>A0ABR2VJT4</accession>
<evidence type="ECO:0000256" key="2">
    <source>
        <dbReference type="ARBA" id="ARBA00022448"/>
    </source>
</evidence>
<evidence type="ECO:0000313" key="5">
    <source>
        <dbReference type="Proteomes" id="UP001479436"/>
    </source>
</evidence>
<dbReference type="EMBL" id="JASJQH010011407">
    <property type="protein sequence ID" value="KAK9667438.1"/>
    <property type="molecule type" value="Genomic_DNA"/>
</dbReference>
<keyword evidence="2" id="KW-0813">Transport</keyword>
<keyword evidence="3" id="KW-0472">Membrane</keyword>
<protein>
    <submittedName>
        <fullName evidence="4">Uncharacterized protein</fullName>
    </submittedName>
</protein>
<evidence type="ECO:0000256" key="1">
    <source>
        <dbReference type="ARBA" id="ARBA00008821"/>
    </source>
</evidence>
<sequence>MKKEETIVTGIDEKDFISTEPTSYAMDEESNLKWYMRNLCTRQGWIGEYDFSFLCLPNLPGLAKQAPAKFIGLKDRLPLAVAIIMGFQHCLAMLAGVVTPPLILSGPGPQHM</sequence>
<dbReference type="PANTHER" id="PTHR42810:SF2">
    <property type="entry name" value="PURINE PERMEASE C1399.01C-RELATED"/>
    <property type="match status" value="1"/>
</dbReference>
<keyword evidence="3" id="KW-0812">Transmembrane</keyword>
<comment type="similarity">
    <text evidence="1">Belongs to the nucleobase:cation symporter-2 (NCS2) (TC 2.A.40) family.</text>
</comment>
<gene>
    <name evidence="4" type="ORF">K7432_017866</name>
</gene>
<feature type="transmembrane region" description="Helical" evidence="3">
    <location>
        <begin position="79"/>
        <end position="103"/>
    </location>
</feature>
<keyword evidence="3" id="KW-1133">Transmembrane helix</keyword>
<evidence type="ECO:0000313" key="4">
    <source>
        <dbReference type="EMBL" id="KAK9667438.1"/>
    </source>
</evidence>
<keyword evidence="5" id="KW-1185">Reference proteome</keyword>
<evidence type="ECO:0000256" key="3">
    <source>
        <dbReference type="SAM" id="Phobius"/>
    </source>
</evidence>